<keyword evidence="2" id="KW-1185">Reference proteome</keyword>
<gene>
    <name evidence="1" type="ORF">Q9312_12065</name>
</gene>
<sequence length="322" mass="35595">MSLLKNLLQKSKQSISLKLDNGRLDYCLFEPSISAPTISAAGVEELSQEALETEFKRIINQVDGKGRDAHWVLPTSSYRLLTIEKPAVPDEELPQAIQWQVKDLIDTSLEQAVITSFDYPESLAGPKRLFVVVARRDEVMQIIELSKESGLELKTIGIEELSLGQLLSEQLSDGQNLAFIAESSSGLTINCFLGHEFVFTRSLPNVYLPDDDPELFLDLDDAQPNAATDSDDQWLLEVQRTLDYYESQIAKRSVTKVVVPQLGKSTETIVSSLESNLGLKVEVFTFADLCLLSDGLSEQKLSKHLTVCGGCLGNTERPNATS</sequence>
<protein>
    <recommendedName>
        <fullName evidence="3">MSHA biogenesis protein MshI</fullName>
    </recommendedName>
</protein>
<dbReference type="InterPro" id="IPR043129">
    <property type="entry name" value="ATPase_NBD"/>
</dbReference>
<dbReference type="Proteomes" id="UP001239782">
    <property type="component" value="Chromosome"/>
</dbReference>
<dbReference type="KEGG" id="plei:Q9312_12065"/>
<dbReference type="Gene3D" id="3.30.1490.300">
    <property type="match status" value="1"/>
</dbReference>
<dbReference type="RefSeq" id="WP_309201105.1">
    <property type="nucleotide sequence ID" value="NZ_CP133548.1"/>
</dbReference>
<reference evidence="1 2" key="1">
    <citation type="submission" date="2023-08" db="EMBL/GenBank/DDBJ databases">
        <title>Pleionea litopenaei sp. nov., isolated from stomach of juvenile Litopenaeus vannamei.</title>
        <authorList>
            <person name="Rho A.M."/>
            <person name="Hwang C.Y."/>
        </authorList>
    </citation>
    <scope>NUCLEOTIDE SEQUENCE [LARGE SCALE GENOMIC DNA]</scope>
    <source>
        <strain evidence="1 2">HL-JVS1</strain>
    </source>
</reference>
<dbReference type="EMBL" id="CP133548">
    <property type="protein sequence ID" value="WMS85953.1"/>
    <property type="molecule type" value="Genomic_DNA"/>
</dbReference>
<evidence type="ECO:0000313" key="2">
    <source>
        <dbReference type="Proteomes" id="UP001239782"/>
    </source>
</evidence>
<evidence type="ECO:0008006" key="3">
    <source>
        <dbReference type="Google" id="ProtNLM"/>
    </source>
</evidence>
<organism evidence="1 2">
    <name type="scientific">Pleionea litopenaei</name>
    <dbReference type="NCBI Taxonomy" id="3070815"/>
    <lineage>
        <taxon>Bacteria</taxon>
        <taxon>Pseudomonadati</taxon>
        <taxon>Pseudomonadota</taxon>
        <taxon>Gammaproteobacteria</taxon>
        <taxon>Oceanospirillales</taxon>
        <taxon>Pleioneaceae</taxon>
        <taxon>Pleionea</taxon>
    </lineage>
</organism>
<name>A0AA51RQT5_9GAMM</name>
<accession>A0AA51RQT5</accession>
<dbReference type="Gene3D" id="3.30.420.40">
    <property type="match status" value="2"/>
</dbReference>
<evidence type="ECO:0000313" key="1">
    <source>
        <dbReference type="EMBL" id="WMS85953.1"/>
    </source>
</evidence>
<dbReference type="SUPFAM" id="SSF53067">
    <property type="entry name" value="Actin-like ATPase domain"/>
    <property type="match status" value="1"/>
</dbReference>
<proteinExistence type="predicted"/>
<dbReference type="AlphaFoldDB" id="A0AA51RQT5"/>